<dbReference type="PATRIC" id="fig|338187.25.peg.5637"/>
<accession>A7N8Y1</accession>
<name>A7N8Y1_VIBC1</name>
<gene>
    <name evidence="1" type="ordered locus">VIBHAR_p08262</name>
</gene>
<dbReference type="KEGG" id="vha:VIBHAR_p08262"/>
<dbReference type="Proteomes" id="UP000008152">
    <property type="component" value="Plasmid pVIBHAR"/>
</dbReference>
<reference evidence="1 2" key="1">
    <citation type="submission" date="2007-08" db="EMBL/GenBank/DDBJ databases">
        <authorList>
            <consortium name="The Vibrio harveyi Genome Sequencing Project"/>
            <person name="Bassler B."/>
            <person name="Clifton S.W."/>
            <person name="Fulton L."/>
            <person name="Delehaunty K."/>
            <person name="Fronick C."/>
            <person name="Harrison M."/>
            <person name="Markivic C."/>
            <person name="Fulton R."/>
            <person name="Tin-Wollam A.-M."/>
            <person name="Shah N."/>
            <person name="Pepin K."/>
            <person name="Nash W."/>
            <person name="Thiruvilangam P."/>
            <person name="Bhonagiri V."/>
            <person name="Waters C."/>
            <person name="Tu K.C."/>
            <person name="Irgon J."/>
            <person name="Wilson R.K."/>
        </authorList>
    </citation>
    <scope>NUCLEOTIDE SEQUENCE [LARGE SCALE GENOMIC DNA]</scope>
    <source>
        <strain evidence="2">ATCC BAA-1116 / BB120</strain>
        <plasmid evidence="1 2">pVIBHAR</plasmid>
    </source>
</reference>
<proteinExistence type="predicted"/>
<dbReference type="RefSeq" id="WP_011998877.1">
    <property type="nucleotide sequence ID" value="NC_009777.1"/>
</dbReference>
<dbReference type="EMBL" id="CP000791">
    <property type="protein sequence ID" value="ABU75109.1"/>
    <property type="molecule type" value="Genomic_DNA"/>
</dbReference>
<organism evidence="1 2">
    <name type="scientific">Vibrio campbellii (strain ATCC BAA-1116)</name>
    <dbReference type="NCBI Taxonomy" id="2902295"/>
    <lineage>
        <taxon>Bacteria</taxon>
        <taxon>Pseudomonadati</taxon>
        <taxon>Pseudomonadota</taxon>
        <taxon>Gammaproteobacteria</taxon>
        <taxon>Vibrionales</taxon>
        <taxon>Vibrionaceae</taxon>
        <taxon>Vibrio</taxon>
    </lineage>
</organism>
<geneLocation type="plasmid" evidence="1 2">
    <name>pVIBHAR</name>
</geneLocation>
<keyword evidence="1" id="KW-0614">Plasmid</keyword>
<protein>
    <submittedName>
        <fullName evidence="1">Uncharacterized protein</fullName>
    </submittedName>
</protein>
<sequence length="344" mass="39053">MKGTLQYYDIDKLGIYKRGSDEQLFDSSEAVLDSLIGWFKQRPNLVNTSTRKADKAVGQSNVYCYDIDGANGEYVFVLWNELTNADDEILTLSKDSKPGKAKVKSGVDSNTVIPGLPSYYWISLNHDLLATIHYDHAMTSLVALRNYITGYMQNYSEFAVTHKDNEDKVIGYRHPDDKDGDLGYFKLDLKRKTDESTIEELTQKHDKITKIVRRTQKQAEDVELVGWFHNLASQAVGRGLPKAKEVHVEVELDFTPATANDFLDIVTAYQKEIIDPDKYNNLGFVLKGESGRKIFLDGKYLKTEHAFEIQRIGKNPFGASELLDYIGTKQVRLVPRKPNKRKAA</sequence>
<evidence type="ECO:0000313" key="2">
    <source>
        <dbReference type="Proteomes" id="UP000008152"/>
    </source>
</evidence>
<evidence type="ECO:0000313" key="1">
    <source>
        <dbReference type="EMBL" id="ABU75109.1"/>
    </source>
</evidence>
<dbReference type="AlphaFoldDB" id="A7N8Y1"/>